<keyword evidence="4" id="KW-0067">ATP-binding</keyword>
<dbReference type="Pfam" id="PF00270">
    <property type="entry name" value="DEAD"/>
    <property type="match status" value="1"/>
</dbReference>
<evidence type="ECO:0000259" key="6">
    <source>
        <dbReference type="PROSITE" id="PS51194"/>
    </source>
</evidence>
<sequence length="1003" mass="114013">MSKNEDVLRRIWARKKELELSTHRELYKQEDNWSKLLYYTFAALSNYLMNIENNHFSRDLQFSAKYFELLPTINDDSNLLAGDNELMLFGSAAYFFADYPGAANVALKPIDVGSLSFYEKVLYAVILNDGTFPEKTFGKVPTMMNNILLGDFSEDSLRRTLSEKLMRNSIDKLTDSAYKDGIDENILAAECVSAVVLLKIKHSTLRIMSEVSGGTDDYWKQVIQDKKVERTLWASQRALGEHGVFSGRSAVVQMPTGAGKTASISLILRSALSKEKLRIAIIVAPFKSIRDEIYQKQVQNFQGESIQVNRLSTDLKMDFGFIFHHEKPRVLIVTPEKLLFMIRHSNDLLFQTDLIVFDEAHQLDNSERGITFELLLVTIRQIVPEKVQKIFISAVVGNPETISEWFNAGNNVEITGVPEKRYSNAYGWAVWNKKTNSGDLFFKINVGNDDRWTPYSNVVNPVKVKRILEPNFSRKSPVKAYKWVTILYAIHFMSNGMVAVFSPRKDTISGIAAEFTKYAKLNDSFSSILNVNEDTKAIASLFSHNFGNNSKLVKAFQSGIFVHDGEIPNSIRNSIEFAAQRGKIKLLLCTNTLAQGVNLPIKTMLVTSVGQGSLKLKNRDLRNLIGRVGRSGIENEGNIIFVQGSDFANKNTGNAIRQLVENIPPENLGSSLLNLFQPTPVDPYNMQTELITSDQWFTADFLENPEEWVSNHISTDDLARAEVYRKKGEAVSKIEGFLMSLWDFIQMGNPTDNLRLIAESTYAYHISDSEDSRRDIENLFYFLYRKIVRLVTESDLTIYTKMLTGINESALMKNWVLENEPLIVNTNSLGQIISDLWPLLKHDLNPKEMEHDNLFQKLLEGWVMGTSYGDLLDVWKSFEGVKIKNKNPNVETVYNICDRLFQFNMAERVSAIAELIEDDVKKKRLYLLHTAIKSGLPTLTENAIYSIGLNDRYLSSQIALLTGDTSLTKGQVKDWISHHKNEIKQRENESLTRFFLKVLDEIV</sequence>
<dbReference type="PROSITE" id="PS51194">
    <property type="entry name" value="HELICASE_CTER"/>
    <property type="match status" value="1"/>
</dbReference>
<dbReference type="GO" id="GO:0004386">
    <property type="term" value="F:helicase activity"/>
    <property type="evidence" value="ECO:0007669"/>
    <property type="project" value="UniProtKB-KW"/>
</dbReference>
<accession>A0AA41EMN6</accession>
<dbReference type="EMBL" id="JAERKF010000001">
    <property type="protein sequence ID" value="MBS1009526.1"/>
    <property type="molecule type" value="Genomic_DNA"/>
</dbReference>
<protein>
    <submittedName>
        <fullName evidence="7">DEAD/DEAH box helicase</fullName>
    </submittedName>
</protein>
<dbReference type="PROSITE" id="PS51192">
    <property type="entry name" value="HELICASE_ATP_BIND_1"/>
    <property type="match status" value="1"/>
</dbReference>
<evidence type="ECO:0000256" key="4">
    <source>
        <dbReference type="ARBA" id="ARBA00022840"/>
    </source>
</evidence>
<evidence type="ECO:0000259" key="5">
    <source>
        <dbReference type="PROSITE" id="PS51192"/>
    </source>
</evidence>
<reference evidence="7" key="1">
    <citation type="submission" date="2020-12" db="EMBL/GenBank/DDBJ databases">
        <authorList>
            <person name="Mcmullen J.G."/>
        </authorList>
    </citation>
    <scope>NUCLEOTIDE SEQUENCE</scope>
    <source>
        <strain evidence="7">Dm-2019-70</strain>
    </source>
</reference>
<dbReference type="PANTHER" id="PTHR47961:SF6">
    <property type="entry name" value="DNA-DIRECTED DNA POLYMERASE"/>
    <property type="match status" value="1"/>
</dbReference>
<dbReference type="Gene3D" id="3.40.50.300">
    <property type="entry name" value="P-loop containing nucleotide triphosphate hydrolases"/>
    <property type="match status" value="2"/>
</dbReference>
<name>A0AA41EMN6_LEVBR</name>
<dbReference type="Pfam" id="PF00271">
    <property type="entry name" value="Helicase_C"/>
    <property type="match status" value="1"/>
</dbReference>
<evidence type="ECO:0000256" key="3">
    <source>
        <dbReference type="ARBA" id="ARBA00022806"/>
    </source>
</evidence>
<proteinExistence type="predicted"/>
<dbReference type="InterPro" id="IPR001650">
    <property type="entry name" value="Helicase_C-like"/>
</dbReference>
<dbReference type="SMART" id="SM00487">
    <property type="entry name" value="DEXDc"/>
    <property type="match status" value="1"/>
</dbReference>
<evidence type="ECO:0000313" key="7">
    <source>
        <dbReference type="EMBL" id="MBS1009526.1"/>
    </source>
</evidence>
<evidence type="ECO:0000256" key="1">
    <source>
        <dbReference type="ARBA" id="ARBA00022741"/>
    </source>
</evidence>
<dbReference type="InterPro" id="IPR027417">
    <property type="entry name" value="P-loop_NTPase"/>
</dbReference>
<dbReference type="Proteomes" id="UP000676478">
    <property type="component" value="Unassembled WGS sequence"/>
</dbReference>
<dbReference type="GO" id="GO:0016787">
    <property type="term" value="F:hydrolase activity"/>
    <property type="evidence" value="ECO:0007669"/>
    <property type="project" value="UniProtKB-KW"/>
</dbReference>
<dbReference type="InterPro" id="IPR050474">
    <property type="entry name" value="Hel308_SKI2-like"/>
</dbReference>
<keyword evidence="3 7" id="KW-0347">Helicase</keyword>
<keyword evidence="2" id="KW-0378">Hydrolase</keyword>
<feature type="domain" description="Helicase ATP-binding" evidence="5">
    <location>
        <begin position="241"/>
        <end position="414"/>
    </location>
</feature>
<feature type="domain" description="Helicase C-terminal" evidence="6">
    <location>
        <begin position="520"/>
        <end position="687"/>
    </location>
</feature>
<keyword evidence="1" id="KW-0547">Nucleotide-binding</keyword>
<dbReference type="PANTHER" id="PTHR47961">
    <property type="entry name" value="DNA POLYMERASE THETA, PUTATIVE (AFU_ORTHOLOGUE AFUA_1G05260)-RELATED"/>
    <property type="match status" value="1"/>
</dbReference>
<evidence type="ECO:0000313" key="8">
    <source>
        <dbReference type="Proteomes" id="UP000676478"/>
    </source>
</evidence>
<dbReference type="GO" id="GO:0005524">
    <property type="term" value="F:ATP binding"/>
    <property type="evidence" value="ECO:0007669"/>
    <property type="project" value="UniProtKB-KW"/>
</dbReference>
<comment type="caution">
    <text evidence="7">The sequence shown here is derived from an EMBL/GenBank/DDBJ whole genome shotgun (WGS) entry which is preliminary data.</text>
</comment>
<dbReference type="InterPro" id="IPR014001">
    <property type="entry name" value="Helicase_ATP-bd"/>
</dbReference>
<dbReference type="AlphaFoldDB" id="A0AA41EMN6"/>
<dbReference type="GO" id="GO:0003676">
    <property type="term" value="F:nucleic acid binding"/>
    <property type="evidence" value="ECO:0007669"/>
    <property type="project" value="InterPro"/>
</dbReference>
<dbReference type="RefSeq" id="WP_123830935.1">
    <property type="nucleotide sequence ID" value="NZ_CP033885.1"/>
</dbReference>
<dbReference type="SUPFAM" id="SSF52540">
    <property type="entry name" value="P-loop containing nucleoside triphosphate hydrolases"/>
    <property type="match status" value="1"/>
</dbReference>
<dbReference type="InterPro" id="IPR011545">
    <property type="entry name" value="DEAD/DEAH_box_helicase_dom"/>
</dbReference>
<reference evidence="7" key="2">
    <citation type="submission" date="2022-09" db="EMBL/GenBank/DDBJ databases">
        <title>Genome-inferred correspondence between phylogeny and metabolic traits in the wild Drosophila gut microbiome.</title>
        <authorList>
            <person name="Bueno E."/>
            <person name="Blow F."/>
            <person name="Douglas A.E."/>
        </authorList>
    </citation>
    <scope>NUCLEOTIDE SEQUENCE</scope>
    <source>
        <strain evidence="7">Dm-2019-70</strain>
    </source>
</reference>
<dbReference type="SMART" id="SM00490">
    <property type="entry name" value="HELICc"/>
    <property type="match status" value="1"/>
</dbReference>
<evidence type="ECO:0000256" key="2">
    <source>
        <dbReference type="ARBA" id="ARBA00022801"/>
    </source>
</evidence>
<organism evidence="7 8">
    <name type="scientific">Levilactobacillus brevis</name>
    <name type="common">Lactobacillus brevis</name>
    <dbReference type="NCBI Taxonomy" id="1580"/>
    <lineage>
        <taxon>Bacteria</taxon>
        <taxon>Bacillati</taxon>
        <taxon>Bacillota</taxon>
        <taxon>Bacilli</taxon>
        <taxon>Lactobacillales</taxon>
        <taxon>Lactobacillaceae</taxon>
        <taxon>Levilactobacillus</taxon>
    </lineage>
</organism>
<gene>
    <name evidence="7" type="ORF">JK167_01600</name>
</gene>